<evidence type="ECO:0000256" key="6">
    <source>
        <dbReference type="SAM" id="MobiDB-lite"/>
    </source>
</evidence>
<dbReference type="InterPro" id="IPR008721">
    <property type="entry name" value="ORC6_cyclin_first"/>
</dbReference>
<evidence type="ECO:0000256" key="4">
    <source>
        <dbReference type="ARBA" id="ARBA00023125"/>
    </source>
</evidence>
<evidence type="ECO:0000256" key="2">
    <source>
        <dbReference type="ARBA" id="ARBA00010840"/>
    </source>
</evidence>
<keyword evidence="3" id="KW-0235">DNA replication</keyword>
<gene>
    <name evidence="8" type="ORF">K470DRAFT_264142</name>
</gene>
<dbReference type="EMBL" id="MU005977">
    <property type="protein sequence ID" value="KAF2860953.1"/>
    <property type="molecule type" value="Genomic_DNA"/>
</dbReference>
<dbReference type="AlphaFoldDB" id="A0A6A7C0N3"/>
<feature type="region of interest" description="Disordered" evidence="6">
    <location>
        <begin position="110"/>
        <end position="136"/>
    </location>
</feature>
<evidence type="ECO:0000256" key="3">
    <source>
        <dbReference type="ARBA" id="ARBA00022705"/>
    </source>
</evidence>
<sequence>MPSTIELALQSLLPTHWPLPPTLLDLCAALLAQSRTRAATLKAEEEVGRTYACCHIACERLSNRLNLEVAHPTPPVPPRVYKRLKTYLEGSLRATAVRVAGQKRQLVQVAARNPSPKRRAAASSTHKSSSVPPLATPLRRLEKHGTFVICAEDNKDDEASSGLMQGLGTMFQPAVDWLGAERRRNYAVWKEKVLREIAELEQQG</sequence>
<comment type="similarity">
    <text evidence="2">Belongs to the ORC6 family.</text>
</comment>
<dbReference type="Pfam" id="PF05460">
    <property type="entry name" value="ORC6"/>
    <property type="match status" value="1"/>
</dbReference>
<evidence type="ECO:0000256" key="1">
    <source>
        <dbReference type="ARBA" id="ARBA00004123"/>
    </source>
</evidence>
<dbReference type="Proteomes" id="UP000799421">
    <property type="component" value="Unassembled WGS sequence"/>
</dbReference>
<protein>
    <recommendedName>
        <fullName evidence="7">ORC6 first cyclin-like domain-containing protein</fullName>
    </recommendedName>
</protein>
<proteinExistence type="inferred from homology"/>
<dbReference type="GO" id="GO:0003677">
    <property type="term" value="F:DNA binding"/>
    <property type="evidence" value="ECO:0007669"/>
    <property type="project" value="UniProtKB-KW"/>
</dbReference>
<evidence type="ECO:0000313" key="9">
    <source>
        <dbReference type="Proteomes" id="UP000799421"/>
    </source>
</evidence>
<dbReference type="GO" id="GO:0005664">
    <property type="term" value="C:nuclear origin of replication recognition complex"/>
    <property type="evidence" value="ECO:0007669"/>
    <property type="project" value="InterPro"/>
</dbReference>
<feature type="compositionally biased region" description="Polar residues" evidence="6">
    <location>
        <begin position="122"/>
        <end position="131"/>
    </location>
</feature>
<dbReference type="OrthoDB" id="5367324at2759"/>
<dbReference type="GO" id="GO:0006260">
    <property type="term" value="P:DNA replication"/>
    <property type="evidence" value="ECO:0007669"/>
    <property type="project" value="UniProtKB-KW"/>
</dbReference>
<comment type="subcellular location">
    <subcellularLocation>
        <location evidence="1">Nucleus</location>
    </subcellularLocation>
</comment>
<organism evidence="8 9">
    <name type="scientific">Piedraia hortae CBS 480.64</name>
    <dbReference type="NCBI Taxonomy" id="1314780"/>
    <lineage>
        <taxon>Eukaryota</taxon>
        <taxon>Fungi</taxon>
        <taxon>Dikarya</taxon>
        <taxon>Ascomycota</taxon>
        <taxon>Pezizomycotina</taxon>
        <taxon>Dothideomycetes</taxon>
        <taxon>Dothideomycetidae</taxon>
        <taxon>Capnodiales</taxon>
        <taxon>Piedraiaceae</taxon>
        <taxon>Piedraia</taxon>
    </lineage>
</organism>
<feature type="domain" description="ORC6 first cyclin-like" evidence="7">
    <location>
        <begin position="9"/>
        <end position="93"/>
    </location>
</feature>
<keyword evidence="5" id="KW-0539">Nucleus</keyword>
<reference evidence="8" key="1">
    <citation type="journal article" date="2020" name="Stud. Mycol.">
        <title>101 Dothideomycetes genomes: a test case for predicting lifestyles and emergence of pathogens.</title>
        <authorList>
            <person name="Haridas S."/>
            <person name="Albert R."/>
            <person name="Binder M."/>
            <person name="Bloem J."/>
            <person name="Labutti K."/>
            <person name="Salamov A."/>
            <person name="Andreopoulos B."/>
            <person name="Baker S."/>
            <person name="Barry K."/>
            <person name="Bills G."/>
            <person name="Bluhm B."/>
            <person name="Cannon C."/>
            <person name="Castanera R."/>
            <person name="Culley D."/>
            <person name="Daum C."/>
            <person name="Ezra D."/>
            <person name="Gonzalez J."/>
            <person name="Henrissat B."/>
            <person name="Kuo A."/>
            <person name="Liang C."/>
            <person name="Lipzen A."/>
            <person name="Lutzoni F."/>
            <person name="Magnuson J."/>
            <person name="Mondo S."/>
            <person name="Nolan M."/>
            <person name="Ohm R."/>
            <person name="Pangilinan J."/>
            <person name="Park H.-J."/>
            <person name="Ramirez L."/>
            <person name="Alfaro M."/>
            <person name="Sun H."/>
            <person name="Tritt A."/>
            <person name="Yoshinaga Y."/>
            <person name="Zwiers L.-H."/>
            <person name="Turgeon B."/>
            <person name="Goodwin S."/>
            <person name="Spatafora J."/>
            <person name="Crous P."/>
            <person name="Grigoriev I."/>
        </authorList>
    </citation>
    <scope>NUCLEOTIDE SEQUENCE</scope>
    <source>
        <strain evidence="8">CBS 480.64</strain>
    </source>
</reference>
<evidence type="ECO:0000259" key="7">
    <source>
        <dbReference type="Pfam" id="PF05460"/>
    </source>
</evidence>
<evidence type="ECO:0000256" key="5">
    <source>
        <dbReference type="ARBA" id="ARBA00023242"/>
    </source>
</evidence>
<evidence type="ECO:0000313" key="8">
    <source>
        <dbReference type="EMBL" id="KAF2860953.1"/>
    </source>
</evidence>
<keyword evidence="4" id="KW-0238">DNA-binding</keyword>
<name>A0A6A7C0N3_9PEZI</name>
<accession>A0A6A7C0N3</accession>
<keyword evidence="9" id="KW-1185">Reference proteome</keyword>